<feature type="compositionally biased region" description="Polar residues" evidence="5">
    <location>
        <begin position="130"/>
        <end position="143"/>
    </location>
</feature>
<dbReference type="AlphaFoldDB" id="A0A8T0DP57"/>
<gene>
    <name evidence="7" type="ORF">P879_03920</name>
</gene>
<evidence type="ECO:0000256" key="4">
    <source>
        <dbReference type="ARBA" id="ARBA00023136"/>
    </source>
</evidence>
<feature type="region of interest" description="Disordered" evidence="5">
    <location>
        <begin position="357"/>
        <end position="400"/>
    </location>
</feature>
<comment type="subcellular location">
    <subcellularLocation>
        <location evidence="1">Endomembrane system</location>
        <topology evidence="1">Multi-pass membrane protein</topology>
    </subcellularLocation>
</comment>
<protein>
    <submittedName>
        <fullName evidence="7">Complement inhibitory receptor</fullName>
    </submittedName>
</protein>
<evidence type="ECO:0000313" key="7">
    <source>
        <dbReference type="EMBL" id="KAF8568497.1"/>
    </source>
</evidence>
<feature type="region of interest" description="Disordered" evidence="5">
    <location>
        <begin position="316"/>
        <end position="336"/>
    </location>
</feature>
<evidence type="ECO:0000256" key="5">
    <source>
        <dbReference type="SAM" id="MobiDB-lite"/>
    </source>
</evidence>
<evidence type="ECO:0000256" key="3">
    <source>
        <dbReference type="ARBA" id="ARBA00022989"/>
    </source>
</evidence>
<comment type="caution">
    <text evidence="7">The sequence shown here is derived from an EMBL/GenBank/DDBJ whole genome shotgun (WGS) entry which is preliminary data.</text>
</comment>
<feature type="transmembrane region" description="Helical" evidence="6">
    <location>
        <begin position="21"/>
        <end position="46"/>
    </location>
</feature>
<keyword evidence="4 6" id="KW-0472">Membrane</keyword>
<reference evidence="7 8" key="1">
    <citation type="submission" date="2019-07" db="EMBL/GenBank/DDBJ databases">
        <title>Annotation for the trematode Paragonimus westermani.</title>
        <authorList>
            <person name="Choi Y.-J."/>
        </authorList>
    </citation>
    <scope>NUCLEOTIDE SEQUENCE [LARGE SCALE GENOMIC DNA]</scope>
    <source>
        <strain evidence="7">180907_Pwestermani</strain>
    </source>
</reference>
<dbReference type="GO" id="GO:0005765">
    <property type="term" value="C:lysosomal membrane"/>
    <property type="evidence" value="ECO:0007669"/>
    <property type="project" value="TreeGrafter"/>
</dbReference>
<dbReference type="OrthoDB" id="10002163at2759"/>
<dbReference type="InterPro" id="IPR051115">
    <property type="entry name" value="LAPTM_transporter"/>
</dbReference>
<evidence type="ECO:0000256" key="1">
    <source>
        <dbReference type="ARBA" id="ARBA00004127"/>
    </source>
</evidence>
<dbReference type="GO" id="GO:0012505">
    <property type="term" value="C:endomembrane system"/>
    <property type="evidence" value="ECO:0007669"/>
    <property type="project" value="UniProtKB-SubCell"/>
</dbReference>
<feature type="transmembrane region" description="Helical" evidence="6">
    <location>
        <begin position="193"/>
        <end position="212"/>
    </location>
</feature>
<organism evidence="7 8">
    <name type="scientific">Paragonimus westermani</name>
    <dbReference type="NCBI Taxonomy" id="34504"/>
    <lineage>
        <taxon>Eukaryota</taxon>
        <taxon>Metazoa</taxon>
        <taxon>Spiralia</taxon>
        <taxon>Lophotrochozoa</taxon>
        <taxon>Platyhelminthes</taxon>
        <taxon>Trematoda</taxon>
        <taxon>Digenea</taxon>
        <taxon>Plagiorchiida</taxon>
        <taxon>Troglotremata</taxon>
        <taxon>Troglotrematidae</taxon>
        <taxon>Paragonimus</taxon>
    </lineage>
</organism>
<evidence type="ECO:0000313" key="8">
    <source>
        <dbReference type="Proteomes" id="UP000699462"/>
    </source>
</evidence>
<keyword evidence="2 6" id="KW-0812">Transmembrane</keyword>
<keyword evidence="3 6" id="KW-1133">Transmembrane helix</keyword>
<proteinExistence type="predicted"/>
<sequence length="400" mass="43976">MRMVRLSDQQGRFTCCFCLHVRTGTILLGVGQIILHLICISVLILLTLRPDLSPAAGYSVDKDHNFAITNAERNSGGSQILSVILHLVPGISDLQESMVLPSVRRPDKLNADGSVAGSDKAIKDDRNPENENVSPNSDNSRQTGFVLRLDDPNLAVKHRRHFSPYFALCLSTFSLAFCCFLVHGALARQPTHLLPFFFLQVFDFIISLLTVVGYMSSTSEDRLWLHTKNGPMVINSATLTFLLLSILCLVLAFKGYCLGMVWDCYKYLMLTYQRGDRGDDWSTERFGFLPTIWSFLGTGRSRPLIRTNGNVVGRRIFGSSGEGESQRPAPPVYDQGNDLPNYEDVLKVPANAYAPPPYFCTSDTGKPTSAAKADSEVEPAANSTTVNSNSADGSAHGNRS</sequence>
<feature type="compositionally biased region" description="Basic and acidic residues" evidence="5">
    <location>
        <begin position="120"/>
        <end position="129"/>
    </location>
</feature>
<feature type="transmembrane region" description="Helical" evidence="6">
    <location>
        <begin position="165"/>
        <end position="186"/>
    </location>
</feature>
<dbReference type="PANTHER" id="PTHR12479:SF10">
    <property type="entry name" value="LYSOSOMAL-ASSOCIATED TRANSMEMBRANE PROTEIN"/>
    <property type="match status" value="1"/>
</dbReference>
<dbReference type="PANTHER" id="PTHR12479">
    <property type="entry name" value="LYSOSOMAL-ASSOCIATED TRANSMEMBRANE PROTEIN"/>
    <property type="match status" value="1"/>
</dbReference>
<feature type="region of interest" description="Disordered" evidence="5">
    <location>
        <begin position="109"/>
        <end position="144"/>
    </location>
</feature>
<dbReference type="EMBL" id="JTDF01002740">
    <property type="protein sequence ID" value="KAF8568497.1"/>
    <property type="molecule type" value="Genomic_DNA"/>
</dbReference>
<evidence type="ECO:0000256" key="6">
    <source>
        <dbReference type="SAM" id="Phobius"/>
    </source>
</evidence>
<dbReference type="Proteomes" id="UP000699462">
    <property type="component" value="Unassembled WGS sequence"/>
</dbReference>
<feature type="transmembrane region" description="Helical" evidence="6">
    <location>
        <begin position="232"/>
        <end position="253"/>
    </location>
</feature>
<name>A0A8T0DP57_9TREM</name>
<keyword evidence="8" id="KW-1185">Reference proteome</keyword>
<feature type="compositionally biased region" description="Polar residues" evidence="5">
    <location>
        <begin position="381"/>
        <end position="392"/>
    </location>
</feature>
<keyword evidence="7" id="KW-0675">Receptor</keyword>
<evidence type="ECO:0000256" key="2">
    <source>
        <dbReference type="ARBA" id="ARBA00022692"/>
    </source>
</evidence>
<accession>A0A8T0DP57</accession>